<dbReference type="Pfam" id="PF00084">
    <property type="entry name" value="Sushi"/>
    <property type="match status" value="1"/>
</dbReference>
<dbReference type="Proteomes" id="UP000041254">
    <property type="component" value="Unassembled WGS sequence"/>
</dbReference>
<evidence type="ECO:0000313" key="5">
    <source>
        <dbReference type="Proteomes" id="UP000041254"/>
    </source>
</evidence>
<name>A0A0G4H280_VITBC</name>
<sequence>MGGRNVSSLVQLDQTTREVELRKGAAHDWPTLHVDNVDFTEAFKILTIQGMTFIAARELLKVNQETKEVQRWKDALTSKRVDTGLVPLPDHEAPVYSEGFGVRFSGGDSGNSGPFLVTEESSFYVGKNLQILEPGFTVFLYLNFAQEGMNRETILFDSQTGFKIFTAPDPKKRIGHMLFGVLIGKTEGTKQQRIFVEACWGRPTLYTVAINPHSTGRLKVTILREKDDLLGPQGLVNLDETDAELSKPGRFYIGADEQGSHCFHGSLQVMVVQFRGFSKTQLVQAIDEIEQTILVRKDVCGDGVVGGMEECDGDDNCSCNCQKMCPPWPQYEGKHKFLDKHLKLVAGAGSTGREVGDYRYIECQQGFTSAFRFLHKETITCEEGGNWAHPLLTCQRNCPTKFSDADPRNHQYLVAGPTEERRHGTHLTVSCKARFTTAEGVPDKPRVVKCLNGHWTNPGLQCFADCPEYADLGQNLYRVEPERGKGPLRHGSIRNITCVPPAVPSGNSSYAIVYCLHGRWQTRQFSCEMRCRTYGRPPPPYRIVRTSKSDFSVKPPKHNLMELTYNGDWIDVGCNPDESAPACRNEGKNCSGDPTRIWCLGGMWTQNNLQCLYNCPPFEEFPLMNTKGHSGLPDRYRLQFGGNKHGDFSKLFCNNGYSSATAGMEFQTIKCWNGTYDTVGLDCRADCATPPRLPEKGYRLTGTGIRHNDKRVLECDASAGYASISEVKLENITCIDGIFTGRTLQCRQECPKGYLVYLIATGYKLQRLSRLHPPANASETEAGGNATELSGGGDQTLASQLSEAETGLKKHADIDETKYDMVNLTVSNLPLTLRPNTEISARCDIEAGYSPADLTPTSSDEAIQTREPVRVICLGSDDPMLAFSKLSLECAASCDTAPLRKLNEVPNYQMVWSFRWGDRREVGKLYSPQDILEGALPPRMYHNAIVRMSCSEGYASRTLNATGYPGSDRDRLECIKGNWTKRTLTCAAACPDYPELPAQYKVEAFPEAGAKFHGAKRWIRCDPELSSSTTDMQQDEVTCDMCQRLLDSEEHRLQKSVSRDQNRRC</sequence>
<dbReference type="EMBL" id="CDMY01000954">
    <property type="protein sequence ID" value="CEM37768.1"/>
    <property type="molecule type" value="Genomic_DNA"/>
</dbReference>
<dbReference type="SMART" id="SM00032">
    <property type="entry name" value="CCP"/>
    <property type="match status" value="5"/>
</dbReference>
<evidence type="ECO:0000256" key="2">
    <source>
        <dbReference type="SAM" id="MobiDB-lite"/>
    </source>
</evidence>
<dbReference type="AlphaFoldDB" id="A0A0G4H280"/>
<gene>
    <name evidence="4" type="ORF">Vbra_19377</name>
</gene>
<organism evidence="4 5">
    <name type="scientific">Vitrella brassicaformis (strain CCMP3155)</name>
    <dbReference type="NCBI Taxonomy" id="1169540"/>
    <lineage>
        <taxon>Eukaryota</taxon>
        <taxon>Sar</taxon>
        <taxon>Alveolata</taxon>
        <taxon>Colpodellida</taxon>
        <taxon>Vitrellaceae</taxon>
        <taxon>Vitrella</taxon>
    </lineage>
</organism>
<dbReference type="InParanoid" id="A0A0G4H280"/>
<feature type="domain" description="Sushi" evidence="3">
    <location>
        <begin position="323"/>
        <end position="396"/>
    </location>
</feature>
<proteinExistence type="predicted"/>
<reference evidence="4 5" key="1">
    <citation type="submission" date="2014-11" db="EMBL/GenBank/DDBJ databases">
        <authorList>
            <person name="Zhu J."/>
            <person name="Qi W."/>
            <person name="Song R."/>
        </authorList>
    </citation>
    <scope>NUCLEOTIDE SEQUENCE [LARGE SCALE GENOMIC DNA]</scope>
</reference>
<keyword evidence="5" id="KW-1185">Reference proteome</keyword>
<dbReference type="OrthoDB" id="5951731at2759"/>
<dbReference type="PhylomeDB" id="A0A0G4H280"/>
<evidence type="ECO:0000259" key="3">
    <source>
        <dbReference type="PROSITE" id="PS50923"/>
    </source>
</evidence>
<evidence type="ECO:0000313" key="4">
    <source>
        <dbReference type="EMBL" id="CEM37768.1"/>
    </source>
</evidence>
<keyword evidence="1" id="KW-1015">Disulfide bond</keyword>
<protein>
    <recommendedName>
        <fullName evidence="3">Sushi domain-containing protein</fullName>
    </recommendedName>
</protein>
<dbReference type="VEuPathDB" id="CryptoDB:Vbra_19377"/>
<evidence type="ECO:0000256" key="1">
    <source>
        <dbReference type="ARBA" id="ARBA00023157"/>
    </source>
</evidence>
<dbReference type="SUPFAM" id="SSF57535">
    <property type="entry name" value="Complement control module/SCR domain"/>
    <property type="match status" value="1"/>
</dbReference>
<dbReference type="PROSITE" id="PS50923">
    <property type="entry name" value="SUSHI"/>
    <property type="match status" value="1"/>
</dbReference>
<dbReference type="InterPro" id="IPR035976">
    <property type="entry name" value="Sushi/SCR/CCP_sf"/>
</dbReference>
<dbReference type="InterPro" id="IPR000436">
    <property type="entry name" value="Sushi_SCR_CCP_dom"/>
</dbReference>
<feature type="region of interest" description="Disordered" evidence="2">
    <location>
        <begin position="775"/>
        <end position="797"/>
    </location>
</feature>
<accession>A0A0G4H280</accession>